<evidence type="ECO:0008006" key="7">
    <source>
        <dbReference type="Google" id="ProtNLM"/>
    </source>
</evidence>
<dbReference type="PROSITE" id="PS50890">
    <property type="entry name" value="PUA"/>
    <property type="match status" value="1"/>
</dbReference>
<feature type="region of interest" description="Disordered" evidence="2">
    <location>
        <begin position="140"/>
        <end position="185"/>
    </location>
</feature>
<dbReference type="Pfam" id="PF26292">
    <property type="entry name" value="PUA_elF2D"/>
    <property type="match status" value="1"/>
</dbReference>
<dbReference type="InterPro" id="IPR036885">
    <property type="entry name" value="SWIB_MDM2_dom_sf"/>
</dbReference>
<dbReference type="InterPro" id="IPR015947">
    <property type="entry name" value="PUA-like_sf"/>
</dbReference>
<keyword evidence="6" id="KW-1185">Reference proteome</keyword>
<dbReference type="GO" id="GO:0001731">
    <property type="term" value="P:formation of translation preinitiation complex"/>
    <property type="evidence" value="ECO:0007669"/>
    <property type="project" value="InterPro"/>
</dbReference>
<dbReference type="Pfam" id="PF01253">
    <property type="entry name" value="SUI1"/>
    <property type="match status" value="1"/>
</dbReference>
<protein>
    <recommendedName>
        <fullName evidence="7">Eukaryotic translation initiation factor 2D</fullName>
    </recommendedName>
</protein>
<dbReference type="SUPFAM" id="SSF55159">
    <property type="entry name" value="eIF1-like"/>
    <property type="match status" value="1"/>
</dbReference>
<dbReference type="CDD" id="cd11608">
    <property type="entry name" value="eIF2D_C"/>
    <property type="match status" value="1"/>
</dbReference>
<feature type="compositionally biased region" description="Basic and acidic residues" evidence="2">
    <location>
        <begin position="172"/>
        <end position="185"/>
    </location>
</feature>
<proteinExistence type="inferred from homology"/>
<dbReference type="Gene3D" id="1.10.245.10">
    <property type="entry name" value="SWIB/MDM2 domain"/>
    <property type="match status" value="1"/>
</dbReference>
<dbReference type="SUPFAM" id="SSF47592">
    <property type="entry name" value="SWIB/MDM2 domain"/>
    <property type="match status" value="1"/>
</dbReference>
<name>A0A9W8H7N0_9FUNG</name>
<gene>
    <name evidence="5" type="ORF">GGI15_003752</name>
</gene>
<dbReference type="Pfam" id="PF25304">
    <property type="entry name" value="WHD_eIF2D"/>
    <property type="match status" value="1"/>
</dbReference>
<feature type="domain" description="SUI1" evidence="3">
    <location>
        <begin position="435"/>
        <end position="508"/>
    </location>
</feature>
<dbReference type="PROSITE" id="PS50296">
    <property type="entry name" value="SUI1"/>
    <property type="match status" value="1"/>
</dbReference>
<feature type="compositionally biased region" description="Basic and acidic residues" evidence="2">
    <location>
        <begin position="140"/>
        <end position="156"/>
    </location>
</feature>
<dbReference type="Pfam" id="PF26291">
    <property type="entry name" value="SWIB_eIF2D"/>
    <property type="match status" value="1"/>
</dbReference>
<organism evidence="5 6">
    <name type="scientific">Coemansia interrupta</name>
    <dbReference type="NCBI Taxonomy" id="1126814"/>
    <lineage>
        <taxon>Eukaryota</taxon>
        <taxon>Fungi</taxon>
        <taxon>Fungi incertae sedis</taxon>
        <taxon>Zoopagomycota</taxon>
        <taxon>Kickxellomycotina</taxon>
        <taxon>Kickxellomycetes</taxon>
        <taxon>Kickxellales</taxon>
        <taxon>Kickxellaceae</taxon>
        <taxon>Coemansia</taxon>
    </lineage>
</organism>
<sequence length="534" mass="57701">MAKFVSHVGEKGEIFYDDAGTPVWFKAEIHGDIKTPVLLFPTVYTLWKFPETLPIIWTSSYAVEKLINGADLMIPGLIVPPGGMADMKRGDIVAVCCPGSLGAQAVGVLTFDTKDVYSVSGAKGKAVLIAHTYKDHLWESGSKEEPPEIVGEHTDDTEGTSDEQPVAGSVLSERHEDDTGHREQGDEVTAAEMDVLLMNALKQVMATVLDSEHAAGLLPLNASTLYSNYMVPNGPRGITLDIKRSTYKKLAKFLKAAEKLGLIKLKDIRGELHIKTLEWSHREVASFEPYRVGRARGGDRPPESASTSNNTGGSSGGAGMIQIIELLKPSRDLVPLFGDVGARTESGFFSRQEARGVLEQYIKKHELVNPNNPRMIKLDHFVCDGLLAKEEHSKLSEMARDKLHGRLQEKMTLYTQIVVPGRAPGAPKIGNPTAVEIACEKKMGSKVLTRIAGLEAYDIDPAAVAKDLRTMCASSTGVDPIPGKKNAQSVHVQGHQVAAVSKLLEKRGIPAHLLKVTDKTGKAPKKQGGGKAAT</sequence>
<dbReference type="InterPro" id="IPR004521">
    <property type="entry name" value="Uncharacterised_CHP00451"/>
</dbReference>
<accession>A0A9W8H7N0</accession>
<dbReference type="InterPro" id="IPR001950">
    <property type="entry name" value="SUI1"/>
</dbReference>
<evidence type="ECO:0000256" key="1">
    <source>
        <dbReference type="ARBA" id="ARBA00010359"/>
    </source>
</evidence>
<comment type="similarity">
    <text evidence="1">Belongs to the eIF2D family.</text>
</comment>
<dbReference type="InterPro" id="IPR039759">
    <property type="entry name" value="eIF2D_SUI1"/>
</dbReference>
<dbReference type="AlphaFoldDB" id="A0A9W8H7N0"/>
<feature type="domain" description="DM2" evidence="4">
    <location>
        <begin position="325"/>
        <end position="409"/>
    </location>
</feature>
<dbReference type="PROSITE" id="PS51925">
    <property type="entry name" value="SWIB_MDM2"/>
    <property type="match status" value="1"/>
</dbReference>
<evidence type="ECO:0000256" key="2">
    <source>
        <dbReference type="SAM" id="MobiDB-lite"/>
    </source>
</evidence>
<dbReference type="SUPFAM" id="SSF88697">
    <property type="entry name" value="PUA domain-like"/>
    <property type="match status" value="1"/>
</dbReference>
<dbReference type="Gene3D" id="3.30.780.10">
    <property type="entry name" value="SUI1-like domain"/>
    <property type="match status" value="1"/>
</dbReference>
<dbReference type="EMBL" id="JANBUM010000278">
    <property type="protein sequence ID" value="KAJ2779842.1"/>
    <property type="molecule type" value="Genomic_DNA"/>
</dbReference>
<dbReference type="GO" id="GO:0003743">
    <property type="term" value="F:translation initiation factor activity"/>
    <property type="evidence" value="ECO:0007669"/>
    <property type="project" value="InterPro"/>
</dbReference>
<dbReference type="PANTHER" id="PTHR12217:SF4">
    <property type="entry name" value="EUKARYOTIC TRANSLATION INITIATION FACTOR 2D"/>
    <property type="match status" value="1"/>
</dbReference>
<dbReference type="InterPro" id="IPR057429">
    <property type="entry name" value="WH_eIF2D"/>
</dbReference>
<dbReference type="InterPro" id="IPR036877">
    <property type="entry name" value="SUI1_dom_sf"/>
</dbReference>
<dbReference type="GO" id="GO:0003723">
    <property type="term" value="F:RNA binding"/>
    <property type="evidence" value="ECO:0007669"/>
    <property type="project" value="InterPro"/>
</dbReference>
<dbReference type="CDD" id="cd21156">
    <property type="entry name" value="PUA_eIF2d-like"/>
    <property type="match status" value="1"/>
</dbReference>
<evidence type="ECO:0000259" key="4">
    <source>
        <dbReference type="PROSITE" id="PS51925"/>
    </source>
</evidence>
<dbReference type="OrthoDB" id="199771at2759"/>
<dbReference type="Proteomes" id="UP001140172">
    <property type="component" value="Unassembled WGS sequence"/>
</dbReference>
<feature type="region of interest" description="Disordered" evidence="2">
    <location>
        <begin position="292"/>
        <end position="316"/>
    </location>
</feature>
<dbReference type="Gene3D" id="3.10.400.20">
    <property type="match status" value="1"/>
</dbReference>
<dbReference type="InterPro" id="IPR003121">
    <property type="entry name" value="SWIB_MDM2_domain"/>
</dbReference>
<reference evidence="5" key="1">
    <citation type="submission" date="2022-07" db="EMBL/GenBank/DDBJ databases">
        <title>Phylogenomic reconstructions and comparative analyses of Kickxellomycotina fungi.</title>
        <authorList>
            <person name="Reynolds N.K."/>
            <person name="Stajich J.E."/>
            <person name="Barry K."/>
            <person name="Grigoriev I.V."/>
            <person name="Crous P."/>
            <person name="Smith M.E."/>
        </authorList>
    </citation>
    <scope>NUCLEOTIDE SEQUENCE</scope>
    <source>
        <strain evidence="5">BCRC 34489</strain>
    </source>
</reference>
<dbReference type="InterPro" id="IPR039757">
    <property type="entry name" value="EIF2D"/>
</dbReference>
<dbReference type="InterPro" id="IPR058886">
    <property type="entry name" value="SWIB_eIF2D"/>
</dbReference>
<evidence type="ECO:0000259" key="3">
    <source>
        <dbReference type="PROSITE" id="PS50296"/>
    </source>
</evidence>
<dbReference type="NCBIfam" id="TIGR00451">
    <property type="entry name" value="unchar_dom_2"/>
    <property type="match status" value="1"/>
</dbReference>
<evidence type="ECO:0000313" key="5">
    <source>
        <dbReference type="EMBL" id="KAJ2779842.1"/>
    </source>
</evidence>
<evidence type="ECO:0000313" key="6">
    <source>
        <dbReference type="Proteomes" id="UP001140172"/>
    </source>
</evidence>
<dbReference type="InterPro" id="IPR048248">
    <property type="entry name" value="PUA_eIF2d-like"/>
</dbReference>
<comment type="caution">
    <text evidence="5">The sequence shown here is derived from an EMBL/GenBank/DDBJ whole genome shotgun (WGS) entry which is preliminary data.</text>
</comment>
<dbReference type="PANTHER" id="PTHR12217">
    <property type="entry name" value="EUKARYOTIC TRANSLATION INITIATION FACTOR 2D"/>
    <property type="match status" value="1"/>
</dbReference>